<keyword evidence="10" id="KW-1185">Reference proteome</keyword>
<feature type="transmembrane region" description="Helical" evidence="8">
    <location>
        <begin position="73"/>
        <end position="94"/>
    </location>
</feature>
<evidence type="ECO:0000256" key="6">
    <source>
        <dbReference type="ARBA" id="ARBA00022989"/>
    </source>
</evidence>
<organism evidence="9 10">
    <name type="scientific">Motiliproteus coralliicola</name>
    <dbReference type="NCBI Taxonomy" id="2283196"/>
    <lineage>
        <taxon>Bacteria</taxon>
        <taxon>Pseudomonadati</taxon>
        <taxon>Pseudomonadota</taxon>
        <taxon>Gammaproteobacteria</taxon>
        <taxon>Oceanospirillales</taxon>
        <taxon>Oceanospirillaceae</taxon>
        <taxon>Motiliproteus</taxon>
    </lineage>
</organism>
<proteinExistence type="inferred from homology"/>
<keyword evidence="4 8" id="KW-1003">Cell membrane</keyword>
<feature type="transmembrane region" description="Helical" evidence="8">
    <location>
        <begin position="230"/>
        <end position="248"/>
    </location>
</feature>
<dbReference type="RefSeq" id="WP_114696797.1">
    <property type="nucleotide sequence ID" value="NZ_QQOH01000004.1"/>
</dbReference>
<evidence type="ECO:0000256" key="2">
    <source>
        <dbReference type="ARBA" id="ARBA00009142"/>
    </source>
</evidence>
<evidence type="ECO:0000313" key="9">
    <source>
        <dbReference type="EMBL" id="RDE19178.1"/>
    </source>
</evidence>
<evidence type="ECO:0000256" key="1">
    <source>
        <dbReference type="ARBA" id="ARBA00004651"/>
    </source>
</evidence>
<comment type="similarity">
    <text evidence="2 8">Belongs to the 4-toluene sulfonate uptake permease (TSUP) (TC 2.A.102) family.</text>
</comment>
<feature type="transmembrane region" description="Helical" evidence="8">
    <location>
        <begin position="188"/>
        <end position="210"/>
    </location>
</feature>
<dbReference type="OrthoDB" id="554695at2"/>
<comment type="caution">
    <text evidence="9">The sequence shown here is derived from an EMBL/GenBank/DDBJ whole genome shotgun (WGS) entry which is preliminary data.</text>
</comment>
<dbReference type="PANTHER" id="PTHR30269">
    <property type="entry name" value="TRANSMEMBRANE PROTEIN YFCA"/>
    <property type="match status" value="1"/>
</dbReference>
<evidence type="ECO:0000313" key="10">
    <source>
        <dbReference type="Proteomes" id="UP000253769"/>
    </source>
</evidence>
<sequence>MELSLELILLLFAAGALAGFVDAIAGGGGMIALPALLFAGLTPAQALATNKLQGSFGTLSASWYFVRRGLVDLRSIAFMIGCTFVGSALGTLLVQQLDPSFLTGAIPVLLILIALYFGFSPRLGEEDVQQRISERAFALTIGFGIGFYDGFFGPGTGSFFALGFVSLLGFGLTKATAHTKVLNLTSNLASLLFFVAGGQVAWTLGLVMALGQLIGGRLGAHLVVLKGAGLIRPLVVLICILMSLKLLLG</sequence>
<keyword evidence="6 8" id="KW-1133">Transmembrane helix</keyword>
<dbReference type="Pfam" id="PF01925">
    <property type="entry name" value="TauE"/>
    <property type="match status" value="1"/>
</dbReference>
<keyword evidence="3" id="KW-0813">Transport</keyword>
<name>A0A369WAY8_9GAMM</name>
<dbReference type="AlphaFoldDB" id="A0A369WAY8"/>
<accession>A0A369WAY8</accession>
<evidence type="ECO:0000256" key="5">
    <source>
        <dbReference type="ARBA" id="ARBA00022692"/>
    </source>
</evidence>
<keyword evidence="5 8" id="KW-0812">Transmembrane</keyword>
<gene>
    <name evidence="9" type="ORF">DV711_15480</name>
</gene>
<dbReference type="PANTHER" id="PTHR30269:SF0">
    <property type="entry name" value="MEMBRANE TRANSPORTER PROTEIN YFCA-RELATED"/>
    <property type="match status" value="1"/>
</dbReference>
<comment type="subcellular location">
    <subcellularLocation>
        <location evidence="1 8">Cell membrane</location>
        <topology evidence="1 8">Multi-pass membrane protein</topology>
    </subcellularLocation>
</comment>
<evidence type="ECO:0000256" key="8">
    <source>
        <dbReference type="RuleBase" id="RU363041"/>
    </source>
</evidence>
<dbReference type="InterPro" id="IPR052017">
    <property type="entry name" value="TSUP"/>
</dbReference>
<evidence type="ECO:0000256" key="3">
    <source>
        <dbReference type="ARBA" id="ARBA00022448"/>
    </source>
</evidence>
<protein>
    <recommendedName>
        <fullName evidence="8">Probable membrane transporter protein</fullName>
    </recommendedName>
</protein>
<evidence type="ECO:0000256" key="4">
    <source>
        <dbReference type="ARBA" id="ARBA00022475"/>
    </source>
</evidence>
<keyword evidence="7 8" id="KW-0472">Membrane</keyword>
<reference evidence="9 10" key="1">
    <citation type="submission" date="2018-07" db="EMBL/GenBank/DDBJ databases">
        <title>Motiliproteus coralliicola sp. nov., a bacterium isolated from Coral.</title>
        <authorList>
            <person name="Wang G."/>
        </authorList>
    </citation>
    <scope>NUCLEOTIDE SEQUENCE [LARGE SCALE GENOMIC DNA]</scope>
    <source>
        <strain evidence="9 10">C34</strain>
    </source>
</reference>
<dbReference type="InterPro" id="IPR002781">
    <property type="entry name" value="TM_pro_TauE-like"/>
</dbReference>
<feature type="transmembrane region" description="Helical" evidence="8">
    <location>
        <begin position="157"/>
        <end position="176"/>
    </location>
</feature>
<dbReference type="EMBL" id="QQOH01000004">
    <property type="protein sequence ID" value="RDE19178.1"/>
    <property type="molecule type" value="Genomic_DNA"/>
</dbReference>
<dbReference type="GO" id="GO:0005886">
    <property type="term" value="C:plasma membrane"/>
    <property type="evidence" value="ECO:0007669"/>
    <property type="project" value="UniProtKB-SubCell"/>
</dbReference>
<evidence type="ECO:0000256" key="7">
    <source>
        <dbReference type="ARBA" id="ARBA00023136"/>
    </source>
</evidence>
<dbReference type="Proteomes" id="UP000253769">
    <property type="component" value="Unassembled WGS sequence"/>
</dbReference>
<feature type="transmembrane region" description="Helical" evidence="8">
    <location>
        <begin position="100"/>
        <end position="120"/>
    </location>
</feature>